<dbReference type="PANTHER" id="PTHR30302">
    <property type="entry name" value="HYDROGENASE 1 MATURATION PROTEASE"/>
    <property type="match status" value="1"/>
</dbReference>
<dbReference type="PATRIC" id="fig|408015.6.peg.5489"/>
<protein>
    <submittedName>
        <fullName evidence="2">Hydrogenase maturation protease</fullName>
    </submittedName>
</protein>
<dbReference type="Proteomes" id="UP000034034">
    <property type="component" value="Chromosome"/>
</dbReference>
<dbReference type="InterPro" id="IPR023430">
    <property type="entry name" value="Pept_HybD-like_dom_sf"/>
</dbReference>
<dbReference type="AlphaFoldDB" id="A0A0F7G0M8"/>
<dbReference type="Pfam" id="PF01750">
    <property type="entry name" value="HycI"/>
    <property type="match status" value="1"/>
</dbReference>
<reference evidence="2" key="1">
    <citation type="submission" date="2019-08" db="EMBL/GenBank/DDBJ databases">
        <title>Complete genome sequence of a mangrove-derived Streptomyces xiamenensis.</title>
        <authorList>
            <person name="Xu J."/>
        </authorList>
    </citation>
    <scope>NUCLEOTIDE SEQUENCE</scope>
    <source>
        <strain evidence="2">318</strain>
    </source>
</reference>
<keyword evidence="3" id="KW-1185">Reference proteome</keyword>
<name>A0A0F7G0M8_9ACTN</name>
<proteinExistence type="predicted"/>
<gene>
    <name evidence="2" type="ORF">SXIM_54240</name>
</gene>
<dbReference type="KEGG" id="sxi:SXIM_54240"/>
<dbReference type="EMBL" id="CP009922">
    <property type="protein sequence ID" value="AKG46808.1"/>
    <property type="molecule type" value="Genomic_DNA"/>
</dbReference>
<evidence type="ECO:0000313" key="3">
    <source>
        <dbReference type="Proteomes" id="UP000034034"/>
    </source>
</evidence>
<keyword evidence="2" id="KW-0645">Protease</keyword>
<dbReference type="NCBIfam" id="TIGR00072">
    <property type="entry name" value="hydrog_prot"/>
    <property type="match status" value="1"/>
</dbReference>
<feature type="region of interest" description="Disordered" evidence="1">
    <location>
        <begin position="166"/>
        <end position="190"/>
    </location>
</feature>
<dbReference type="PANTHER" id="PTHR30302:SF7">
    <property type="entry name" value="F420-NONREDUCING HYDROGENASE II"/>
    <property type="match status" value="1"/>
</dbReference>
<dbReference type="InterPro" id="IPR000671">
    <property type="entry name" value="Peptidase_A31"/>
</dbReference>
<dbReference type="STRING" id="408015.SXIM_54240"/>
<sequence length="190" mass="19944">MALMEWMIMNARARTVVVGVGNEFRRDDGVGWAVVALLRERAQHRADGPGSEVEFTVSDGDPARLIDMWRGADLCVVVDAAHAHPGRPGRVHRLELRKGTPAPAASASTHGMGLGEAVELSRALDSLPARLVVFAVEGEDTSLGTGLSTSVRNAVTPLAERVEREIGAAPSLDTAREGSSTAGVSDGRSG</sequence>
<dbReference type="Gene3D" id="3.40.50.1450">
    <property type="entry name" value="HybD-like"/>
    <property type="match status" value="1"/>
</dbReference>
<dbReference type="GO" id="GO:0016485">
    <property type="term" value="P:protein processing"/>
    <property type="evidence" value="ECO:0007669"/>
    <property type="project" value="TreeGrafter"/>
</dbReference>
<dbReference type="CDD" id="cd00518">
    <property type="entry name" value="H2MP"/>
    <property type="match status" value="1"/>
</dbReference>
<dbReference type="GO" id="GO:0008047">
    <property type="term" value="F:enzyme activator activity"/>
    <property type="evidence" value="ECO:0007669"/>
    <property type="project" value="InterPro"/>
</dbReference>
<dbReference type="HOGENOM" id="CLU_099037_2_1_11"/>
<organism evidence="2 3">
    <name type="scientific">Streptomyces xiamenensis</name>
    <dbReference type="NCBI Taxonomy" id="408015"/>
    <lineage>
        <taxon>Bacteria</taxon>
        <taxon>Bacillati</taxon>
        <taxon>Actinomycetota</taxon>
        <taxon>Actinomycetes</taxon>
        <taxon>Kitasatosporales</taxon>
        <taxon>Streptomycetaceae</taxon>
        <taxon>Streptomyces</taxon>
    </lineage>
</organism>
<keyword evidence="2" id="KW-0378">Hydrolase</keyword>
<accession>A0A0F7G0M8</accession>
<evidence type="ECO:0000256" key="1">
    <source>
        <dbReference type="SAM" id="MobiDB-lite"/>
    </source>
</evidence>
<evidence type="ECO:0000313" key="2">
    <source>
        <dbReference type="EMBL" id="AKG46808.1"/>
    </source>
</evidence>
<dbReference type="GO" id="GO:0004175">
    <property type="term" value="F:endopeptidase activity"/>
    <property type="evidence" value="ECO:0007669"/>
    <property type="project" value="TreeGrafter"/>
</dbReference>
<dbReference type="SUPFAM" id="SSF53163">
    <property type="entry name" value="HybD-like"/>
    <property type="match status" value="1"/>
</dbReference>